<keyword evidence="1" id="KW-1185">Reference proteome</keyword>
<protein>
    <submittedName>
        <fullName evidence="2">Uncharacterized protein LOC136079008</fullName>
    </submittedName>
</protein>
<gene>
    <name evidence="2" type="primary">LOC136079008</name>
</gene>
<reference evidence="2" key="1">
    <citation type="submission" date="2025-08" db="UniProtKB">
        <authorList>
            <consortium name="RefSeq"/>
        </authorList>
    </citation>
    <scope>IDENTIFICATION</scope>
</reference>
<dbReference type="Proteomes" id="UP001652625">
    <property type="component" value="Chromosome 04"/>
</dbReference>
<organism evidence="1 2">
    <name type="scientific">Hydra vulgaris</name>
    <name type="common">Hydra</name>
    <name type="synonym">Hydra attenuata</name>
    <dbReference type="NCBI Taxonomy" id="6087"/>
    <lineage>
        <taxon>Eukaryota</taxon>
        <taxon>Metazoa</taxon>
        <taxon>Cnidaria</taxon>
        <taxon>Hydrozoa</taxon>
        <taxon>Hydroidolina</taxon>
        <taxon>Anthoathecata</taxon>
        <taxon>Aplanulata</taxon>
        <taxon>Hydridae</taxon>
        <taxon>Hydra</taxon>
    </lineage>
</organism>
<sequence>MEDVVSEDINLTLPRNFICHPMITATADRSKLSNAQLMMNISAILVLGSVKAKEVDISINTIRRARKHSRQIMSRSIISEFKTKVKSDYLTLHWDGKLMKQLSGKKFDYLTVLVRGSPNCPEGKILSIKPIQSGTGVSICRGILEDLEEWDLKKNIVAQVFDTTACNTGVRNGAATLLEETKSMKTLLWLACRHHVLELILGSFCNALF</sequence>
<evidence type="ECO:0000313" key="2">
    <source>
        <dbReference type="RefSeq" id="XP_065650847.1"/>
    </source>
</evidence>
<dbReference type="RefSeq" id="XP_065650847.1">
    <property type="nucleotide sequence ID" value="XM_065794775.1"/>
</dbReference>
<proteinExistence type="predicted"/>
<accession>A0ABM4BP07</accession>
<evidence type="ECO:0000313" key="1">
    <source>
        <dbReference type="Proteomes" id="UP001652625"/>
    </source>
</evidence>
<name>A0ABM4BP07_HYDVU</name>
<dbReference type="GeneID" id="136079008"/>